<dbReference type="EMBL" id="CDHN01000005">
    <property type="protein sequence ID" value="CEJ93299.1"/>
    <property type="molecule type" value="Genomic_DNA"/>
</dbReference>
<dbReference type="Proteomes" id="UP000039046">
    <property type="component" value="Unassembled WGS sequence"/>
</dbReference>
<evidence type="ECO:0000313" key="1">
    <source>
        <dbReference type="EMBL" id="CEJ93299.1"/>
    </source>
</evidence>
<sequence>MSLVDLPSHLIVDILKLLPDTRALAAAKITHSALHYAFKEHTRTILEAIISNQIPAKMLPFAQAAHSARCKPFGTAHVVETLRELYFGDQDPGYNPLVSKALGPLTLPKAIDMSEMYHVIRYYTRRIENEIASATNPRFGTPTFAKRQRLTSKERFIIKRALYRFEIYCGLFYGDGGGLDADTKRQNLTKNLARVTFLSYSPPWVNEQLGSIYDFLEQFLSESFDTVAAHDVEWGARKVGWVRCAKENPWKQGMLSYGLRFLCRLDLTKGYDAQRALLNSKNFPYTTNMLASHLSEVVVIKNDEHMRNATVGHWSRDRYRQRLDDWDEDRHPPVDGVDHFPCWIWTRVTNELYMSEAVFHKDNALLRNAGYVLWDHSPDRFGDFYDTIDQLNHLRRPKMQLQMQLEMEESRSFEDRKEIFDKGGQGYWSKGNMRRIEWHGIQDKHDLVLPGLAEISLQSD</sequence>
<dbReference type="HOGENOM" id="CLU_047021_1_0_1"/>
<gene>
    <name evidence="1" type="ORF">VHEMI08898</name>
</gene>
<protein>
    <recommendedName>
        <fullName evidence="3">F-box domain-containing protein</fullName>
    </recommendedName>
</protein>
<dbReference type="AlphaFoldDB" id="A0A0A1TEX7"/>
<proteinExistence type="predicted"/>
<accession>A0A0A1TEX7</accession>
<evidence type="ECO:0000313" key="2">
    <source>
        <dbReference type="Proteomes" id="UP000039046"/>
    </source>
</evidence>
<evidence type="ECO:0008006" key="3">
    <source>
        <dbReference type="Google" id="ProtNLM"/>
    </source>
</evidence>
<reference evidence="1 2" key="1">
    <citation type="journal article" date="2015" name="Genome Announc.">
        <title>Draft Genome Sequence and Gene Annotation of the Entomopathogenic Fungus Verticillium hemipterigenum.</title>
        <authorList>
            <person name="Horn F."/>
            <person name="Habel A."/>
            <person name="Scharf D.H."/>
            <person name="Dworschak J."/>
            <person name="Brakhage A.A."/>
            <person name="Guthke R."/>
            <person name="Hertweck C."/>
            <person name="Linde J."/>
        </authorList>
    </citation>
    <scope>NUCLEOTIDE SEQUENCE [LARGE SCALE GENOMIC DNA]</scope>
</reference>
<organism evidence="1 2">
    <name type="scientific">[Torrubiella] hemipterigena</name>
    <dbReference type="NCBI Taxonomy" id="1531966"/>
    <lineage>
        <taxon>Eukaryota</taxon>
        <taxon>Fungi</taxon>
        <taxon>Dikarya</taxon>
        <taxon>Ascomycota</taxon>
        <taxon>Pezizomycotina</taxon>
        <taxon>Sordariomycetes</taxon>
        <taxon>Hypocreomycetidae</taxon>
        <taxon>Hypocreales</taxon>
        <taxon>Clavicipitaceae</taxon>
        <taxon>Clavicipitaceae incertae sedis</taxon>
        <taxon>'Torrubiella' clade</taxon>
    </lineage>
</organism>
<dbReference type="OrthoDB" id="5427059at2759"/>
<keyword evidence="2" id="KW-1185">Reference proteome</keyword>
<name>A0A0A1TEX7_9HYPO</name>